<dbReference type="Gene3D" id="3.60.40.10">
    <property type="entry name" value="PPM-type phosphatase domain"/>
    <property type="match status" value="1"/>
</dbReference>
<comment type="catalytic activity">
    <reaction evidence="1">
        <text>O-phospho-L-seryl-[protein] + H2O = L-seryl-[protein] + phosphate</text>
        <dbReference type="Rhea" id="RHEA:20629"/>
        <dbReference type="Rhea" id="RHEA-COMP:9863"/>
        <dbReference type="Rhea" id="RHEA-COMP:11604"/>
        <dbReference type="ChEBI" id="CHEBI:15377"/>
        <dbReference type="ChEBI" id="CHEBI:29999"/>
        <dbReference type="ChEBI" id="CHEBI:43474"/>
        <dbReference type="ChEBI" id="CHEBI:83421"/>
        <dbReference type="EC" id="3.1.3.16"/>
    </reaction>
</comment>
<gene>
    <name evidence="3" type="ORF">CLEP1334_LOCUS28203</name>
</gene>
<dbReference type="SMART" id="SM00331">
    <property type="entry name" value="PP2C_SIG"/>
    <property type="match status" value="1"/>
</dbReference>
<dbReference type="AlphaFoldDB" id="A0A7S0JJQ4"/>
<keyword evidence="1" id="KW-0464">Manganese</keyword>
<comment type="catalytic activity">
    <reaction evidence="1">
        <text>O-phospho-L-threonyl-[protein] + H2O = L-threonyl-[protein] + phosphate</text>
        <dbReference type="Rhea" id="RHEA:47004"/>
        <dbReference type="Rhea" id="RHEA-COMP:11060"/>
        <dbReference type="Rhea" id="RHEA-COMP:11605"/>
        <dbReference type="ChEBI" id="CHEBI:15377"/>
        <dbReference type="ChEBI" id="CHEBI:30013"/>
        <dbReference type="ChEBI" id="CHEBI:43474"/>
        <dbReference type="ChEBI" id="CHEBI:61977"/>
        <dbReference type="EC" id="3.1.3.16"/>
    </reaction>
</comment>
<name>A0A7S0JJQ4_9EUKA</name>
<feature type="domain" description="PPM-type phosphatase" evidence="2">
    <location>
        <begin position="1"/>
        <end position="244"/>
    </location>
</feature>
<keyword evidence="1" id="KW-0460">Magnesium</keyword>
<dbReference type="InterPro" id="IPR001932">
    <property type="entry name" value="PPM-type_phosphatase-like_dom"/>
</dbReference>
<accession>A0A7S0JJQ4</accession>
<organism evidence="3">
    <name type="scientific">Calcidiscus leptoporus</name>
    <dbReference type="NCBI Taxonomy" id="127549"/>
    <lineage>
        <taxon>Eukaryota</taxon>
        <taxon>Haptista</taxon>
        <taxon>Haptophyta</taxon>
        <taxon>Prymnesiophyceae</taxon>
        <taxon>Coccolithales</taxon>
        <taxon>Calcidiscaceae</taxon>
        <taxon>Calcidiscus</taxon>
    </lineage>
</organism>
<dbReference type="GO" id="GO:0046872">
    <property type="term" value="F:metal ion binding"/>
    <property type="evidence" value="ECO:0007669"/>
    <property type="project" value="UniProtKB-UniRule"/>
</dbReference>
<dbReference type="InterPro" id="IPR036457">
    <property type="entry name" value="PPM-type-like_dom_sf"/>
</dbReference>
<keyword evidence="1" id="KW-0479">Metal-binding</keyword>
<comment type="similarity">
    <text evidence="1">Belongs to the PP2C family.</text>
</comment>
<dbReference type="InterPro" id="IPR039123">
    <property type="entry name" value="PPTC7"/>
</dbReference>
<dbReference type="PROSITE" id="PS51746">
    <property type="entry name" value="PPM_2"/>
    <property type="match status" value="1"/>
</dbReference>
<protein>
    <recommendedName>
        <fullName evidence="1">Protein phosphatase</fullName>
        <ecNumber evidence="1">3.1.3.16</ecNumber>
    </recommendedName>
</protein>
<dbReference type="EC" id="3.1.3.16" evidence="1"/>
<evidence type="ECO:0000259" key="2">
    <source>
        <dbReference type="PROSITE" id="PS51746"/>
    </source>
</evidence>
<dbReference type="EMBL" id="HBER01056486">
    <property type="protein sequence ID" value="CAD8552912.1"/>
    <property type="molecule type" value="Transcribed_RNA"/>
</dbReference>
<comment type="cofactor">
    <cofactor evidence="1">
        <name>Mn(2+)</name>
        <dbReference type="ChEBI" id="CHEBI:29035"/>
    </cofactor>
</comment>
<dbReference type="PANTHER" id="PTHR12320:SF1">
    <property type="entry name" value="PROTEIN PHOSPHATASE PTC7 HOMOLOG"/>
    <property type="match status" value="1"/>
</dbReference>
<proteinExistence type="inferred from homology"/>
<evidence type="ECO:0000313" key="3">
    <source>
        <dbReference type="EMBL" id="CAD8552912.1"/>
    </source>
</evidence>
<comment type="cofactor">
    <cofactor evidence="1">
        <name>Mg(2+)</name>
        <dbReference type="ChEBI" id="CHEBI:18420"/>
    </cofactor>
</comment>
<dbReference type="SMART" id="SM00332">
    <property type="entry name" value="PP2Cc"/>
    <property type="match status" value="1"/>
</dbReference>
<keyword evidence="1" id="KW-0378">Hydrolase</keyword>
<dbReference type="PANTHER" id="PTHR12320">
    <property type="entry name" value="PROTEIN PHOSPHATASE 2C"/>
    <property type="match status" value="1"/>
</dbReference>
<dbReference type="GO" id="GO:0004722">
    <property type="term" value="F:protein serine/threonine phosphatase activity"/>
    <property type="evidence" value="ECO:0007669"/>
    <property type="project" value="UniProtKB-EC"/>
</dbReference>
<sequence>MPHPDKERTGGEDAMFKLTRSFGVFDGVGGWADAGIDAGLYSRSLAEHTSAALERRIGKSAGPVDLVGALREGVHRVRHQGSCTACIVHIAEDGKFSALNVGDSGFRVLRANRHVDGMLALALQSASTQQQHYFNCPLQLGTGSRDLPEHGDRYSGALHPGDILLLATDGCFDNLFDNEITELLAPEHRAGLPAAHLATLLGRAARAASLQTTRRTPFSASAREHGYNFPGGKVDDVTVLCVRILDGEELPAPQMS</sequence>
<dbReference type="SUPFAM" id="SSF81606">
    <property type="entry name" value="PP2C-like"/>
    <property type="match status" value="1"/>
</dbReference>
<reference evidence="3" key="1">
    <citation type="submission" date="2021-01" db="EMBL/GenBank/DDBJ databases">
        <authorList>
            <person name="Corre E."/>
            <person name="Pelletier E."/>
            <person name="Niang G."/>
            <person name="Scheremetjew M."/>
            <person name="Finn R."/>
            <person name="Kale V."/>
            <person name="Holt S."/>
            <person name="Cochrane G."/>
            <person name="Meng A."/>
            <person name="Brown T."/>
            <person name="Cohen L."/>
        </authorList>
    </citation>
    <scope>NUCLEOTIDE SEQUENCE</scope>
    <source>
        <strain evidence="3">RCC1130</strain>
    </source>
</reference>
<evidence type="ECO:0000256" key="1">
    <source>
        <dbReference type="RuleBase" id="RU366020"/>
    </source>
</evidence>
<keyword evidence="1" id="KW-0904">Protein phosphatase</keyword>